<dbReference type="Proteomes" id="UP000185655">
    <property type="component" value="Unassembled WGS sequence"/>
</dbReference>
<sequence>MITPDDIRFICLTAIFSNNELSQLLTLKGGNALKLLGLTERQSQDLDFSISESRRLDIKSHKILFESLITKAFSDLGYQVENFKLEHRPTKRNDSIPPWWGGYFISFIIISQETFEQLDDKQRQNIGAHGITIENGQKKIKIDLSFDEYTEDRISYNLNGVDIFVYSPLMIVDEKIRASCQQLPEYTLSKAKDRSRDLFDIYTILINNIDDFTNLDSPENISIIKKMFDLKGVNIDLLLQIINPSIDLLNKLNSDYISKVIPQIPLDKQIDFNYLVSFNKKVFDRVYQKLK</sequence>
<dbReference type="EMBL" id="JXJT01000049">
    <property type="protein sequence ID" value="PCR98964.1"/>
    <property type="molecule type" value="Genomic_DNA"/>
</dbReference>
<reference evidence="2 3" key="2">
    <citation type="submission" date="2016-11" db="EMBL/GenBank/DDBJ databases">
        <authorList>
            <person name="Jaros S."/>
            <person name="Januszkiewicz K."/>
            <person name="Wedrychowicz H."/>
        </authorList>
    </citation>
    <scope>NUCLEOTIDE SEQUENCE [LARGE SCALE GENOMIC DNA]</scope>
    <source>
        <strain evidence="2 3">DSM 22330</strain>
    </source>
</reference>
<dbReference type="Gene3D" id="3.10.450.620">
    <property type="entry name" value="JHP933, nucleotidyltransferase-like core domain"/>
    <property type="match status" value="1"/>
</dbReference>
<dbReference type="EMBL" id="FPKS01000033">
    <property type="protein sequence ID" value="SFZ77153.1"/>
    <property type="molecule type" value="Genomic_DNA"/>
</dbReference>
<dbReference type="RefSeq" id="WP_084463506.1">
    <property type="nucleotide sequence ID" value="NZ_FPKS01000033.1"/>
</dbReference>
<dbReference type="GO" id="GO:0016740">
    <property type="term" value="F:transferase activity"/>
    <property type="evidence" value="ECO:0007669"/>
    <property type="project" value="UniProtKB-KW"/>
</dbReference>
<keyword evidence="4" id="KW-1185">Reference proteome</keyword>
<organism evidence="2 3">
    <name type="scientific">Pseudolactococcus chungangensis CAU 28 = DSM 22330</name>
    <dbReference type="NCBI Taxonomy" id="1122154"/>
    <lineage>
        <taxon>Bacteria</taxon>
        <taxon>Bacillati</taxon>
        <taxon>Bacillota</taxon>
        <taxon>Bacilli</taxon>
        <taxon>Lactobacillales</taxon>
        <taxon>Streptococcaceae</taxon>
        <taxon>Pseudolactococcus</taxon>
    </lineage>
</organism>
<proteinExistence type="predicted"/>
<keyword evidence="2" id="KW-0808">Transferase</keyword>
<dbReference type="OrthoDB" id="8683379at2"/>
<evidence type="ECO:0000313" key="4">
    <source>
        <dbReference type="Proteomes" id="UP000218979"/>
    </source>
</evidence>
<dbReference type="InterPro" id="IPR014942">
    <property type="entry name" value="AbiEii"/>
</dbReference>
<evidence type="ECO:0000313" key="2">
    <source>
        <dbReference type="EMBL" id="SFZ77153.1"/>
    </source>
</evidence>
<evidence type="ECO:0000313" key="3">
    <source>
        <dbReference type="Proteomes" id="UP000185655"/>
    </source>
</evidence>
<protein>
    <submittedName>
        <fullName evidence="2">Nucleotidyl transferase AbiEii toxin, Type IV TA system</fullName>
    </submittedName>
</protein>
<dbReference type="AlphaFoldDB" id="A0A1K2HKS1"/>
<dbReference type="Proteomes" id="UP000218979">
    <property type="component" value="Unassembled WGS sequence"/>
</dbReference>
<gene>
    <name evidence="1" type="ORF">RR45_GL001656</name>
    <name evidence="2" type="ORF">SAMN02746068_02200</name>
</gene>
<dbReference type="STRING" id="1122154.SAMN02746068_02200"/>
<evidence type="ECO:0000313" key="1">
    <source>
        <dbReference type="EMBL" id="PCR98964.1"/>
    </source>
</evidence>
<accession>A0A1K2HKS1</accession>
<reference evidence="1 4" key="1">
    <citation type="submission" date="2014-12" db="EMBL/GenBank/DDBJ databases">
        <title>Draft genome sequences of 10 type strains of Lactococcus.</title>
        <authorList>
            <person name="Sun Z."/>
            <person name="Zhong Z."/>
            <person name="Liu W."/>
            <person name="Zhang W."/>
            <person name="Zhang H."/>
        </authorList>
    </citation>
    <scope>NUCLEOTIDE SEQUENCE [LARGE SCALE GENOMIC DNA]</scope>
    <source>
        <strain evidence="1 4">DSM 22330</strain>
    </source>
</reference>
<dbReference type="Pfam" id="PF08843">
    <property type="entry name" value="AbiEii"/>
    <property type="match status" value="1"/>
</dbReference>
<name>A0A1K2HKS1_9LACT</name>